<gene>
    <name evidence="2" type="ORF">BDV96DRAFT_579703</name>
</gene>
<reference evidence="2" key="1">
    <citation type="journal article" date="2020" name="Stud. Mycol.">
        <title>101 Dothideomycetes genomes: a test case for predicting lifestyles and emergence of pathogens.</title>
        <authorList>
            <person name="Haridas S."/>
            <person name="Albert R."/>
            <person name="Binder M."/>
            <person name="Bloem J."/>
            <person name="Labutti K."/>
            <person name="Salamov A."/>
            <person name="Andreopoulos B."/>
            <person name="Baker S."/>
            <person name="Barry K."/>
            <person name="Bills G."/>
            <person name="Bluhm B."/>
            <person name="Cannon C."/>
            <person name="Castanera R."/>
            <person name="Culley D."/>
            <person name="Daum C."/>
            <person name="Ezra D."/>
            <person name="Gonzalez J."/>
            <person name="Henrissat B."/>
            <person name="Kuo A."/>
            <person name="Liang C."/>
            <person name="Lipzen A."/>
            <person name="Lutzoni F."/>
            <person name="Magnuson J."/>
            <person name="Mondo S."/>
            <person name="Nolan M."/>
            <person name="Ohm R."/>
            <person name="Pangilinan J."/>
            <person name="Park H.-J."/>
            <person name="Ramirez L."/>
            <person name="Alfaro M."/>
            <person name="Sun H."/>
            <person name="Tritt A."/>
            <person name="Yoshinaga Y."/>
            <person name="Zwiers L.-H."/>
            <person name="Turgeon B."/>
            <person name="Goodwin S."/>
            <person name="Spatafora J."/>
            <person name="Crous P."/>
            <person name="Grigoriev I."/>
        </authorList>
    </citation>
    <scope>NUCLEOTIDE SEQUENCE</scope>
    <source>
        <strain evidence="2">CBS 627.86</strain>
    </source>
</reference>
<feature type="compositionally biased region" description="Low complexity" evidence="1">
    <location>
        <begin position="12"/>
        <end position="26"/>
    </location>
</feature>
<feature type="compositionally biased region" description="Polar residues" evidence="1">
    <location>
        <begin position="192"/>
        <end position="203"/>
    </location>
</feature>
<keyword evidence="3" id="KW-1185">Reference proteome</keyword>
<feature type="compositionally biased region" description="Polar residues" evidence="1">
    <location>
        <begin position="228"/>
        <end position="286"/>
    </location>
</feature>
<evidence type="ECO:0000313" key="2">
    <source>
        <dbReference type="EMBL" id="KAF2113078.1"/>
    </source>
</evidence>
<evidence type="ECO:0000313" key="3">
    <source>
        <dbReference type="Proteomes" id="UP000799770"/>
    </source>
</evidence>
<dbReference type="Proteomes" id="UP000799770">
    <property type="component" value="Unassembled WGS sequence"/>
</dbReference>
<feature type="compositionally biased region" description="Polar residues" evidence="1">
    <location>
        <begin position="309"/>
        <end position="322"/>
    </location>
</feature>
<feature type="region of interest" description="Disordered" evidence="1">
    <location>
        <begin position="1"/>
        <end position="362"/>
    </location>
</feature>
<organism evidence="2 3">
    <name type="scientific">Lophiotrema nucula</name>
    <dbReference type="NCBI Taxonomy" id="690887"/>
    <lineage>
        <taxon>Eukaryota</taxon>
        <taxon>Fungi</taxon>
        <taxon>Dikarya</taxon>
        <taxon>Ascomycota</taxon>
        <taxon>Pezizomycotina</taxon>
        <taxon>Dothideomycetes</taxon>
        <taxon>Pleosporomycetidae</taxon>
        <taxon>Pleosporales</taxon>
        <taxon>Lophiotremataceae</taxon>
        <taxon>Lophiotrema</taxon>
    </lineage>
</organism>
<feature type="compositionally biased region" description="Basic and acidic residues" evidence="1">
    <location>
        <begin position="101"/>
        <end position="111"/>
    </location>
</feature>
<sequence length="641" mass="69719">MDRSLPRPDYHQPAPSRARAPQAASADLKLPPLRSLDMPSSGFLSSSQRPSQQSPERGTATSLAHEAHPGACPELPPGSSLIQPLDPAPYSPSTWTAVNKPQERPQPEPKPKPKPVTLPSLAQIRDESQLSPNQQHPRTSAQASIVSPPTRRTAPNAVVSPDQGPNIADVDDGLSPPLAKKARLSVDRRQETAAQQPSSTTASRAHPKEPLSPAPSPDATCCPGAYQTPHSRTPSARSTADLVTTANDVSYGQLHTSASHHSQGLTAPSNRQLDPQSSSFLSTASHSVFTTRRSRRSVTFDDGPHIARTVSTTGHSDNPSSSNHREPSSRPVGTGPSTMDPRRPQTPSVPNEPLPSTAPNEGATSLQCLELNPQNVPIHDITWSSRACSKCDKTWTGKYVDIPSLLSQEKPNQDWNEYESNMMPNLHILGDFRKSQEDDYERWQREHDCERPYTDVLDPPISHISPPAEPQEHPLPSTQWSGSSAAVPGDPQLPQTDKAALASPSSVFSTPPPDVESNHVLRAPGDTEVTKYHRLKDGGLLSENHHTAEFLYSKKYPAPLIGGPLETFVWRTPTDTEGTKYCRVGEAWISENQPSARIFFNRNASAIERNLGDEMNIWDSSKITADGKTKARKRTQGDGAQ</sequence>
<proteinExistence type="predicted"/>
<accession>A0A6A5Z3U1</accession>
<feature type="region of interest" description="Disordered" evidence="1">
    <location>
        <begin position="450"/>
        <end position="526"/>
    </location>
</feature>
<feature type="compositionally biased region" description="Low complexity" evidence="1">
    <location>
        <begin position="45"/>
        <end position="55"/>
    </location>
</feature>
<feature type="compositionally biased region" description="Basic and acidic residues" evidence="1">
    <location>
        <begin position="1"/>
        <end position="10"/>
    </location>
</feature>
<dbReference type="EMBL" id="ML977329">
    <property type="protein sequence ID" value="KAF2113078.1"/>
    <property type="molecule type" value="Genomic_DNA"/>
</dbReference>
<protein>
    <submittedName>
        <fullName evidence="2">Uncharacterized protein</fullName>
    </submittedName>
</protein>
<name>A0A6A5Z3U1_9PLEO</name>
<dbReference type="AlphaFoldDB" id="A0A6A5Z3U1"/>
<evidence type="ECO:0000256" key="1">
    <source>
        <dbReference type="SAM" id="MobiDB-lite"/>
    </source>
</evidence>
<feature type="compositionally biased region" description="Polar residues" evidence="1">
    <location>
        <begin position="129"/>
        <end position="147"/>
    </location>
</feature>